<keyword evidence="4 6" id="KW-0808">Transferase</keyword>
<evidence type="ECO:0000313" key="8">
    <source>
        <dbReference type="Proteomes" id="UP000053660"/>
    </source>
</evidence>
<protein>
    <recommendedName>
        <fullName evidence="6">Glycosyltransferase family 92 protein</fullName>
        <ecNumber evidence="6">2.4.1.-</ecNumber>
    </recommendedName>
</protein>
<evidence type="ECO:0000256" key="6">
    <source>
        <dbReference type="RuleBase" id="RU366017"/>
    </source>
</evidence>
<evidence type="ECO:0000256" key="3">
    <source>
        <dbReference type="ARBA" id="ARBA00022676"/>
    </source>
</evidence>
<comment type="similarity">
    <text evidence="2 6">Belongs to the glycosyltransferase 92 family.</text>
</comment>
<dbReference type="Proteomes" id="UP000053660">
    <property type="component" value="Unassembled WGS sequence"/>
</dbReference>
<sequence>PKHCTRYYWSSIYSFRNISDPTIGSIQFRQRWILKNESCPERYIDDKQVSIWMPTRRYHNTSHVGPIGHTTKCIIDPEKVLIMNVHTVTKFLDGYRLYRMRPEEGVVR</sequence>
<evidence type="ECO:0000256" key="1">
    <source>
        <dbReference type="ARBA" id="ARBA00004167"/>
    </source>
</evidence>
<keyword evidence="8" id="KW-1185">Reference proteome</keyword>
<dbReference type="InterPro" id="IPR008166">
    <property type="entry name" value="Glyco_transf_92"/>
</dbReference>
<reference evidence="7 8" key="1">
    <citation type="submission" date="2014-03" db="EMBL/GenBank/DDBJ databases">
        <title>Draft genome of the hookworm Oesophagostomum dentatum.</title>
        <authorList>
            <person name="Mitreva M."/>
        </authorList>
    </citation>
    <scope>NUCLEOTIDE SEQUENCE [LARGE SCALE GENOMIC DNA]</scope>
    <source>
        <strain evidence="7 8">OD-Hann</strain>
    </source>
</reference>
<dbReference type="OrthoDB" id="5831607at2759"/>
<dbReference type="GO" id="GO:0016757">
    <property type="term" value="F:glycosyltransferase activity"/>
    <property type="evidence" value="ECO:0007669"/>
    <property type="project" value="UniProtKB-UniRule"/>
</dbReference>
<evidence type="ECO:0000256" key="5">
    <source>
        <dbReference type="ARBA" id="ARBA00023136"/>
    </source>
</evidence>
<evidence type="ECO:0000256" key="2">
    <source>
        <dbReference type="ARBA" id="ARBA00007647"/>
    </source>
</evidence>
<keyword evidence="5" id="KW-0472">Membrane</keyword>
<dbReference type="EMBL" id="KN585057">
    <property type="protein sequence ID" value="KHJ81829.1"/>
    <property type="molecule type" value="Genomic_DNA"/>
</dbReference>
<proteinExistence type="inferred from homology"/>
<gene>
    <name evidence="7" type="ORF">OESDEN_18482</name>
</gene>
<comment type="subcellular location">
    <subcellularLocation>
        <location evidence="1">Membrane</location>
        <topology evidence="1">Single-pass membrane protein</topology>
    </subcellularLocation>
</comment>
<organism evidence="7 8">
    <name type="scientific">Oesophagostomum dentatum</name>
    <name type="common">Nodular worm</name>
    <dbReference type="NCBI Taxonomy" id="61180"/>
    <lineage>
        <taxon>Eukaryota</taxon>
        <taxon>Metazoa</taxon>
        <taxon>Ecdysozoa</taxon>
        <taxon>Nematoda</taxon>
        <taxon>Chromadorea</taxon>
        <taxon>Rhabditida</taxon>
        <taxon>Rhabditina</taxon>
        <taxon>Rhabditomorpha</taxon>
        <taxon>Strongyloidea</taxon>
        <taxon>Strongylidae</taxon>
        <taxon>Oesophagostomum</taxon>
    </lineage>
</organism>
<dbReference type="AlphaFoldDB" id="A0A0B1SA65"/>
<name>A0A0B1SA65_OESDE</name>
<accession>A0A0B1SA65</accession>
<evidence type="ECO:0000256" key="4">
    <source>
        <dbReference type="ARBA" id="ARBA00022679"/>
    </source>
</evidence>
<dbReference type="GO" id="GO:0016020">
    <property type="term" value="C:membrane"/>
    <property type="evidence" value="ECO:0007669"/>
    <property type="project" value="UniProtKB-SubCell"/>
</dbReference>
<feature type="non-terminal residue" evidence="7">
    <location>
        <position position="1"/>
    </location>
</feature>
<keyword evidence="3 6" id="KW-0328">Glycosyltransferase</keyword>
<dbReference type="Pfam" id="PF01697">
    <property type="entry name" value="Glyco_transf_92"/>
    <property type="match status" value="1"/>
</dbReference>
<evidence type="ECO:0000313" key="7">
    <source>
        <dbReference type="EMBL" id="KHJ81829.1"/>
    </source>
</evidence>
<dbReference type="EC" id="2.4.1.-" evidence="6"/>